<feature type="region of interest" description="Disordered" evidence="1">
    <location>
        <begin position="17"/>
        <end position="36"/>
    </location>
</feature>
<evidence type="ECO:0000256" key="1">
    <source>
        <dbReference type="SAM" id="MobiDB-lite"/>
    </source>
</evidence>
<protein>
    <submittedName>
        <fullName evidence="3">Uncharacterized protein</fullName>
    </submittedName>
</protein>
<evidence type="ECO:0000256" key="2">
    <source>
        <dbReference type="SAM" id="SignalP"/>
    </source>
</evidence>
<feature type="chain" id="PRO_5025625752" evidence="2">
    <location>
        <begin position="19"/>
        <end position="108"/>
    </location>
</feature>
<feature type="signal peptide" evidence="2">
    <location>
        <begin position="1"/>
        <end position="18"/>
    </location>
</feature>
<dbReference type="OrthoDB" id="2130735at2759"/>
<proteinExistence type="predicted"/>
<keyword evidence="2" id="KW-0732">Signal</keyword>
<dbReference type="EMBL" id="ML992507">
    <property type="protein sequence ID" value="KAF2223258.1"/>
    <property type="molecule type" value="Genomic_DNA"/>
</dbReference>
<evidence type="ECO:0000313" key="4">
    <source>
        <dbReference type="Proteomes" id="UP000799538"/>
    </source>
</evidence>
<dbReference type="AlphaFoldDB" id="A0A6A6GC97"/>
<name>A0A6A6GC97_9PEZI</name>
<organism evidence="3 4">
    <name type="scientific">Elsinoe ampelina</name>
    <dbReference type="NCBI Taxonomy" id="302913"/>
    <lineage>
        <taxon>Eukaryota</taxon>
        <taxon>Fungi</taxon>
        <taxon>Dikarya</taxon>
        <taxon>Ascomycota</taxon>
        <taxon>Pezizomycotina</taxon>
        <taxon>Dothideomycetes</taxon>
        <taxon>Dothideomycetidae</taxon>
        <taxon>Myriangiales</taxon>
        <taxon>Elsinoaceae</taxon>
        <taxon>Elsinoe</taxon>
    </lineage>
</organism>
<sequence length="108" mass="11193">MISLPVAAAVLAATSVNALPPPGGPAPPAPPAPAPCKPKPFGFFANNTIYQTTGSESITYPHFIESTDGTILATSALSAGREPGGIDYVAFRQDRLRVLVAHHPNEDT</sequence>
<evidence type="ECO:0000313" key="3">
    <source>
        <dbReference type="EMBL" id="KAF2223258.1"/>
    </source>
</evidence>
<accession>A0A6A6GC97</accession>
<feature type="compositionally biased region" description="Pro residues" evidence="1">
    <location>
        <begin position="19"/>
        <end position="36"/>
    </location>
</feature>
<dbReference type="Proteomes" id="UP000799538">
    <property type="component" value="Unassembled WGS sequence"/>
</dbReference>
<reference evidence="4" key="1">
    <citation type="journal article" date="2020" name="Stud. Mycol.">
        <title>101 Dothideomycetes genomes: A test case for predicting lifestyles and emergence of pathogens.</title>
        <authorList>
            <person name="Haridas S."/>
            <person name="Albert R."/>
            <person name="Binder M."/>
            <person name="Bloem J."/>
            <person name="LaButti K."/>
            <person name="Salamov A."/>
            <person name="Andreopoulos B."/>
            <person name="Baker S."/>
            <person name="Barry K."/>
            <person name="Bills G."/>
            <person name="Bluhm B."/>
            <person name="Cannon C."/>
            <person name="Castanera R."/>
            <person name="Culley D."/>
            <person name="Daum C."/>
            <person name="Ezra D."/>
            <person name="Gonzalez J."/>
            <person name="Henrissat B."/>
            <person name="Kuo A."/>
            <person name="Liang C."/>
            <person name="Lipzen A."/>
            <person name="Lutzoni F."/>
            <person name="Magnuson J."/>
            <person name="Mondo S."/>
            <person name="Nolan M."/>
            <person name="Ohm R."/>
            <person name="Pangilinan J."/>
            <person name="Park H.-J."/>
            <person name="Ramirez L."/>
            <person name="Alfaro M."/>
            <person name="Sun H."/>
            <person name="Tritt A."/>
            <person name="Yoshinaga Y."/>
            <person name="Zwiers L.-H."/>
            <person name="Turgeon B."/>
            <person name="Goodwin S."/>
            <person name="Spatafora J."/>
            <person name="Crous P."/>
            <person name="Grigoriev I."/>
        </authorList>
    </citation>
    <scope>NUCLEOTIDE SEQUENCE [LARGE SCALE GENOMIC DNA]</scope>
    <source>
        <strain evidence="4">CECT 20119</strain>
    </source>
</reference>
<gene>
    <name evidence="3" type="ORF">BDZ85DRAFT_282292</name>
</gene>
<keyword evidence="4" id="KW-1185">Reference proteome</keyword>